<evidence type="ECO:0000313" key="2">
    <source>
        <dbReference type="EMBL" id="KPJ74173.1"/>
    </source>
</evidence>
<dbReference type="PANTHER" id="PTHR47738">
    <property type="entry name" value="PTS SYSTEM FRUCTOSE-LIKE EIIA COMPONENT-RELATED"/>
    <property type="match status" value="1"/>
</dbReference>
<evidence type="ECO:0000259" key="1">
    <source>
        <dbReference type="PROSITE" id="PS51094"/>
    </source>
</evidence>
<dbReference type="Pfam" id="PF00359">
    <property type="entry name" value="PTS_EIIA_2"/>
    <property type="match status" value="1"/>
</dbReference>
<comment type="caution">
    <text evidence="2">The sequence shown here is derived from an EMBL/GenBank/DDBJ whole genome shotgun (WGS) entry which is preliminary data.</text>
</comment>
<dbReference type="EMBL" id="LJNI01000012">
    <property type="protein sequence ID" value="KPJ74173.1"/>
    <property type="molecule type" value="Genomic_DNA"/>
</dbReference>
<sequence length="117" mass="13001">MRSQRKNHAEIIASLLKRESLMPTALGKGIAVPRIILDDKFGTEIIVAISHKGIDLNSFDRLPVKIIFLCLFSKSDTHSALLAHCLHLLNDGSMRTELLAAKTAEEVVRLIGEREKT</sequence>
<dbReference type="InterPro" id="IPR051541">
    <property type="entry name" value="PTS_SugarTrans_NitroReg"/>
</dbReference>
<dbReference type="InterPro" id="IPR002178">
    <property type="entry name" value="PTS_EIIA_type-2_dom"/>
</dbReference>
<proteinExistence type="predicted"/>
<gene>
    <name evidence="2" type="ORF">AMJ52_01540</name>
</gene>
<evidence type="ECO:0000313" key="3">
    <source>
        <dbReference type="Proteomes" id="UP000051012"/>
    </source>
</evidence>
<dbReference type="PROSITE" id="PS51094">
    <property type="entry name" value="PTS_EIIA_TYPE_2"/>
    <property type="match status" value="1"/>
</dbReference>
<protein>
    <recommendedName>
        <fullName evidence="1">PTS EIIA type-2 domain-containing protein</fullName>
    </recommendedName>
</protein>
<dbReference type="Gene3D" id="3.40.930.10">
    <property type="entry name" value="Mannitol-specific EII, Chain A"/>
    <property type="match status" value="1"/>
</dbReference>
<organism evidence="2 3">
    <name type="scientific">candidate division TA06 bacterium DG_78</name>
    <dbReference type="NCBI Taxonomy" id="1703772"/>
    <lineage>
        <taxon>Bacteria</taxon>
        <taxon>Bacteria division TA06</taxon>
    </lineage>
</organism>
<reference evidence="2 3" key="1">
    <citation type="journal article" date="2015" name="Microbiome">
        <title>Genomic resolution of linkages in carbon, nitrogen, and sulfur cycling among widespread estuary sediment bacteria.</title>
        <authorList>
            <person name="Baker B.J."/>
            <person name="Lazar C.S."/>
            <person name="Teske A.P."/>
            <person name="Dick G.J."/>
        </authorList>
    </citation>
    <scope>NUCLEOTIDE SEQUENCE [LARGE SCALE GENOMIC DNA]</scope>
    <source>
        <strain evidence="2">DG_78</strain>
    </source>
</reference>
<dbReference type="SUPFAM" id="SSF55804">
    <property type="entry name" value="Phoshotransferase/anion transport protein"/>
    <property type="match status" value="1"/>
</dbReference>
<dbReference type="AlphaFoldDB" id="A0A0S7YHH3"/>
<feature type="domain" description="PTS EIIA type-2" evidence="1">
    <location>
        <begin position="1"/>
        <end position="114"/>
    </location>
</feature>
<name>A0A0S7YHH3_UNCT6</name>
<accession>A0A0S7YHH3</accession>
<dbReference type="Proteomes" id="UP000051012">
    <property type="component" value="Unassembled WGS sequence"/>
</dbReference>
<dbReference type="InterPro" id="IPR016152">
    <property type="entry name" value="PTrfase/Anion_transptr"/>
</dbReference>